<keyword evidence="1" id="KW-0812">Transmembrane</keyword>
<evidence type="ECO:0000313" key="4">
    <source>
        <dbReference type="Proteomes" id="UP000651452"/>
    </source>
</evidence>
<evidence type="ECO:0000256" key="1">
    <source>
        <dbReference type="SAM" id="Phobius"/>
    </source>
</evidence>
<accession>A0A8H7J2K2</accession>
<feature type="transmembrane region" description="Helical" evidence="1">
    <location>
        <begin position="64"/>
        <end position="85"/>
    </location>
</feature>
<feature type="transmembrane region" description="Helical" evidence="1">
    <location>
        <begin position="147"/>
        <end position="168"/>
    </location>
</feature>
<evidence type="ECO:0008006" key="5">
    <source>
        <dbReference type="Google" id="ProtNLM"/>
    </source>
</evidence>
<proteinExistence type="predicted"/>
<keyword evidence="2" id="KW-0732">Signal</keyword>
<keyword evidence="1" id="KW-0472">Membrane</keyword>
<dbReference type="Proteomes" id="UP000651452">
    <property type="component" value="Unassembled WGS sequence"/>
</dbReference>
<reference evidence="3" key="2">
    <citation type="submission" date="2020-09" db="EMBL/GenBank/DDBJ databases">
        <title>Reference genome assembly for Australian Ascochyta lentis isolate Al4.</title>
        <authorList>
            <person name="Lee R.C."/>
            <person name="Farfan-Caceres L.M."/>
            <person name="Debler J.W."/>
            <person name="Williams A.H."/>
            <person name="Henares B.M."/>
        </authorList>
    </citation>
    <scope>NUCLEOTIDE SEQUENCE</scope>
    <source>
        <strain evidence="3">Al4</strain>
    </source>
</reference>
<keyword evidence="1" id="KW-1133">Transmembrane helix</keyword>
<reference evidence="3" key="1">
    <citation type="submission" date="2018-12" db="EMBL/GenBank/DDBJ databases">
        <authorList>
            <person name="Syme R.A."/>
            <person name="Farfan-Caceres L."/>
            <person name="Lichtenzveig J."/>
        </authorList>
    </citation>
    <scope>NUCLEOTIDE SEQUENCE</scope>
    <source>
        <strain evidence="3">Al4</strain>
    </source>
</reference>
<comment type="caution">
    <text evidence="3">The sequence shown here is derived from an EMBL/GenBank/DDBJ whole genome shotgun (WGS) entry which is preliminary data.</text>
</comment>
<name>A0A8H7J2K2_9PLEO</name>
<evidence type="ECO:0000313" key="3">
    <source>
        <dbReference type="EMBL" id="KAF9694068.1"/>
    </source>
</evidence>
<protein>
    <recommendedName>
        <fullName evidence="5">Protein-S-isoprenylcysteine O-methyltransferase</fullName>
    </recommendedName>
</protein>
<feature type="signal peptide" evidence="2">
    <location>
        <begin position="1"/>
        <end position="19"/>
    </location>
</feature>
<organism evidence="3 4">
    <name type="scientific">Ascochyta lentis</name>
    <dbReference type="NCBI Taxonomy" id="205686"/>
    <lineage>
        <taxon>Eukaryota</taxon>
        <taxon>Fungi</taxon>
        <taxon>Dikarya</taxon>
        <taxon>Ascomycota</taxon>
        <taxon>Pezizomycotina</taxon>
        <taxon>Dothideomycetes</taxon>
        <taxon>Pleosporomycetidae</taxon>
        <taxon>Pleosporales</taxon>
        <taxon>Pleosporineae</taxon>
        <taxon>Didymellaceae</taxon>
        <taxon>Ascochyta</taxon>
    </lineage>
</organism>
<keyword evidence="4" id="KW-1185">Reference proteome</keyword>
<sequence>MASVIPTLFVAFLMEQLYALNFHFPHPPSGLVYPHSIQLLKTLSVSAALAAWRSIMKLSPSAPAYSTIPISLFFLTSLGLFAWVATEARPRQLSVIYGRVTPTHVLSSGPFAVVRHPTYVAYALGWVGVAVHVLVTGDTGEARDGTWVSAPAWIAILVASVLGLFGLYRRGAVLEELQFLKSQGTVVDEKVEEGVRVDYLAYMRKVPYRWLPGVA</sequence>
<dbReference type="Gene3D" id="1.20.120.1630">
    <property type="match status" value="1"/>
</dbReference>
<dbReference type="AlphaFoldDB" id="A0A8H7J2K2"/>
<evidence type="ECO:0000256" key="2">
    <source>
        <dbReference type="SAM" id="SignalP"/>
    </source>
</evidence>
<feature type="chain" id="PRO_5034182521" description="Protein-S-isoprenylcysteine O-methyltransferase" evidence="2">
    <location>
        <begin position="20"/>
        <end position="215"/>
    </location>
</feature>
<dbReference type="OrthoDB" id="422086at2759"/>
<feature type="transmembrane region" description="Helical" evidence="1">
    <location>
        <begin position="119"/>
        <end position="135"/>
    </location>
</feature>
<dbReference type="EMBL" id="RZGK01000014">
    <property type="protein sequence ID" value="KAF9694068.1"/>
    <property type="molecule type" value="Genomic_DNA"/>
</dbReference>
<gene>
    <name evidence="3" type="ORF">EKO04_008067</name>
</gene>